<accession>A0A9W6J503</accession>
<reference evidence="2" key="2">
    <citation type="submission" date="2023-01" db="EMBL/GenBank/DDBJ databases">
        <authorList>
            <person name="Sun Q."/>
            <person name="Evtushenko L."/>
        </authorList>
    </citation>
    <scope>NUCLEOTIDE SEQUENCE</scope>
    <source>
        <strain evidence="2">VKM B-2347</strain>
    </source>
</reference>
<reference evidence="2" key="1">
    <citation type="journal article" date="2014" name="Int. J. Syst. Evol. Microbiol.">
        <title>Complete genome sequence of Corynebacterium casei LMG S-19264T (=DSM 44701T), isolated from a smear-ripened cheese.</title>
        <authorList>
            <consortium name="US DOE Joint Genome Institute (JGI-PGF)"/>
            <person name="Walter F."/>
            <person name="Albersmeier A."/>
            <person name="Kalinowski J."/>
            <person name="Ruckert C."/>
        </authorList>
    </citation>
    <scope>NUCLEOTIDE SEQUENCE</scope>
    <source>
        <strain evidence="2">VKM B-2347</strain>
    </source>
</reference>
<evidence type="ECO:0000313" key="2">
    <source>
        <dbReference type="EMBL" id="GLK69335.1"/>
    </source>
</evidence>
<dbReference type="EMBL" id="BSFI01000021">
    <property type="protein sequence ID" value="GLK69335.1"/>
    <property type="molecule type" value="Genomic_DNA"/>
</dbReference>
<evidence type="ECO:0008006" key="4">
    <source>
        <dbReference type="Google" id="ProtNLM"/>
    </source>
</evidence>
<dbReference type="PANTHER" id="PTHR36302:SF1">
    <property type="entry name" value="COPPER CHAPERONE PCU(A)C"/>
    <property type="match status" value="1"/>
</dbReference>
<dbReference type="AlphaFoldDB" id="A0A9W6J503"/>
<keyword evidence="3" id="KW-1185">Reference proteome</keyword>
<dbReference type="SUPFAM" id="SSF110087">
    <property type="entry name" value="DR1885-like metal-binding protein"/>
    <property type="match status" value="1"/>
</dbReference>
<protein>
    <recommendedName>
        <fullName evidence="4">Copper chaperone PCu(A)C</fullName>
    </recommendedName>
</protein>
<dbReference type="Gene3D" id="2.60.40.1890">
    <property type="entry name" value="PCu(A)C copper chaperone"/>
    <property type="match status" value="1"/>
</dbReference>
<dbReference type="PANTHER" id="PTHR36302">
    <property type="entry name" value="BLR7088 PROTEIN"/>
    <property type="match status" value="1"/>
</dbReference>
<evidence type="ECO:0000313" key="3">
    <source>
        <dbReference type="Proteomes" id="UP001143372"/>
    </source>
</evidence>
<evidence type="ECO:0000256" key="1">
    <source>
        <dbReference type="SAM" id="SignalP"/>
    </source>
</evidence>
<sequence>MSRFLFAAVAALGVLVAGAAAAHEYKAGDLLIGHPWSRATVPGAKIGGGYFTVTNHGSTPDRLVSVSAPFADKAEMHETTIDDGVAKMRSIEGGLEIKPGETLEFAPGGRHVMFVGLKQPLRQGERVKGALTFEKAGAVDVEFAVEAAGATPKSAPDMSGMDHMDHAK</sequence>
<dbReference type="RefSeq" id="WP_271169563.1">
    <property type="nucleotide sequence ID" value="NZ_BSFI01000021.1"/>
</dbReference>
<name>A0A9W6J503_9HYPH</name>
<proteinExistence type="predicted"/>
<feature type="signal peptide" evidence="1">
    <location>
        <begin position="1"/>
        <end position="22"/>
    </location>
</feature>
<dbReference type="Proteomes" id="UP001143372">
    <property type="component" value="Unassembled WGS sequence"/>
</dbReference>
<dbReference type="InterPro" id="IPR058248">
    <property type="entry name" value="Lxx211020-like"/>
</dbReference>
<gene>
    <name evidence="2" type="ORF">GCM10008179_29730</name>
</gene>
<comment type="caution">
    <text evidence="2">The sequence shown here is derived from an EMBL/GenBank/DDBJ whole genome shotgun (WGS) entry which is preliminary data.</text>
</comment>
<organism evidence="2 3">
    <name type="scientific">Hansschlegelia plantiphila</name>
    <dbReference type="NCBI Taxonomy" id="374655"/>
    <lineage>
        <taxon>Bacteria</taxon>
        <taxon>Pseudomonadati</taxon>
        <taxon>Pseudomonadota</taxon>
        <taxon>Alphaproteobacteria</taxon>
        <taxon>Hyphomicrobiales</taxon>
        <taxon>Methylopilaceae</taxon>
        <taxon>Hansschlegelia</taxon>
    </lineage>
</organism>
<keyword evidence="1" id="KW-0732">Signal</keyword>
<dbReference type="InterPro" id="IPR007410">
    <property type="entry name" value="LpqE-like"/>
</dbReference>
<dbReference type="Pfam" id="PF04314">
    <property type="entry name" value="PCuAC"/>
    <property type="match status" value="1"/>
</dbReference>
<dbReference type="InterPro" id="IPR036182">
    <property type="entry name" value="PCuAC_sf"/>
</dbReference>
<feature type="chain" id="PRO_5040984721" description="Copper chaperone PCu(A)C" evidence="1">
    <location>
        <begin position="23"/>
        <end position="168"/>
    </location>
</feature>